<dbReference type="Proteomes" id="UP000009045">
    <property type="component" value="Chromosome"/>
</dbReference>
<dbReference type="KEGG" id="smx:SM11_chr0854"/>
<evidence type="ECO:0000313" key="4">
    <source>
        <dbReference type="Proteomes" id="UP000009045"/>
    </source>
</evidence>
<dbReference type="EMBL" id="CP001830">
    <property type="protein sequence ID" value="AEH78132.1"/>
    <property type="molecule type" value="Genomic_DNA"/>
</dbReference>
<evidence type="ECO:0000256" key="2">
    <source>
        <dbReference type="SAM" id="Phobius"/>
    </source>
</evidence>
<evidence type="ECO:0000256" key="1">
    <source>
        <dbReference type="SAM" id="MobiDB-lite"/>
    </source>
</evidence>
<name>F7X1F6_SINMM</name>
<evidence type="ECO:0008006" key="5">
    <source>
        <dbReference type="Google" id="ProtNLM"/>
    </source>
</evidence>
<keyword evidence="2" id="KW-0472">Membrane</keyword>
<sequence length="132" mass="14362">MTSCGRAAADAHRSTRLRPDTPALFSRPSVPFFRHNNCLSAPQFRPARADFQAPIRDADASASWGYAMFLDDEVAASRTRRNEARWGFYIALAALAACIVMVLGLMTQVTTQADIGQQPATAHVQSEAGRHG</sequence>
<proteinExistence type="predicted"/>
<dbReference type="PATRIC" id="fig|707241.3.peg.892"/>
<reference evidence="3 4" key="1">
    <citation type="journal article" date="2011" name="J. Biotechnol.">
        <title>The complete genome sequence of the dominant Sinorhizobium meliloti field isolate SM11 extends the S. meliloti pan-genome.</title>
        <authorList>
            <person name="Schneiker-Bekel S."/>
            <person name="Wibberg D."/>
            <person name="Bekel T."/>
            <person name="Blom J."/>
            <person name="Linke B."/>
            <person name="Neuweger H."/>
            <person name="Stiens M."/>
            <person name="Vorholter F.J."/>
            <person name="Weidner S."/>
            <person name="Goesmann A."/>
            <person name="Puhler A."/>
            <person name="Schluter A."/>
        </authorList>
    </citation>
    <scope>NUCLEOTIDE SEQUENCE [LARGE SCALE GENOMIC DNA]</scope>
    <source>
        <strain evidence="3 4">SM11</strain>
    </source>
</reference>
<protein>
    <recommendedName>
        <fullName evidence="5">Transmembrane protein</fullName>
    </recommendedName>
</protein>
<feature type="compositionally biased region" description="Basic and acidic residues" evidence="1">
    <location>
        <begin position="9"/>
        <end position="19"/>
    </location>
</feature>
<dbReference type="AlphaFoldDB" id="F7X1F6"/>
<evidence type="ECO:0000313" key="3">
    <source>
        <dbReference type="EMBL" id="AEH78132.1"/>
    </source>
</evidence>
<feature type="transmembrane region" description="Helical" evidence="2">
    <location>
        <begin position="86"/>
        <end position="106"/>
    </location>
</feature>
<dbReference type="HOGENOM" id="CLU_1915702_0_0_5"/>
<keyword evidence="2" id="KW-0812">Transmembrane</keyword>
<feature type="region of interest" description="Disordered" evidence="1">
    <location>
        <begin position="1"/>
        <end position="20"/>
    </location>
</feature>
<gene>
    <name evidence="3" type="ordered locus">SM11_chr0854</name>
</gene>
<organism evidence="3 4">
    <name type="scientific">Sinorhizobium meliloti (strain SM11)</name>
    <dbReference type="NCBI Taxonomy" id="707241"/>
    <lineage>
        <taxon>Bacteria</taxon>
        <taxon>Pseudomonadati</taxon>
        <taxon>Pseudomonadota</taxon>
        <taxon>Alphaproteobacteria</taxon>
        <taxon>Hyphomicrobiales</taxon>
        <taxon>Rhizobiaceae</taxon>
        <taxon>Sinorhizobium/Ensifer group</taxon>
        <taxon>Sinorhizobium</taxon>
    </lineage>
</organism>
<keyword evidence="2" id="KW-1133">Transmembrane helix</keyword>
<accession>F7X1F6</accession>